<evidence type="ECO:0000313" key="3">
    <source>
        <dbReference type="EMBL" id="KAJ8275755.1"/>
    </source>
</evidence>
<dbReference type="EMBL" id="JAFJMO010000005">
    <property type="protein sequence ID" value="KAJ8275755.1"/>
    <property type="molecule type" value="Genomic_DNA"/>
</dbReference>
<comment type="caution">
    <text evidence="3">The sequence shown here is derived from an EMBL/GenBank/DDBJ whole genome shotgun (WGS) entry which is preliminary data.</text>
</comment>
<dbReference type="AlphaFoldDB" id="A0A9Q1DNJ3"/>
<proteinExistence type="predicted"/>
<feature type="transmembrane region" description="Helical" evidence="2">
    <location>
        <begin position="469"/>
        <end position="493"/>
    </location>
</feature>
<evidence type="ECO:0000313" key="4">
    <source>
        <dbReference type="Proteomes" id="UP001152803"/>
    </source>
</evidence>
<accession>A0A9Q1DNJ3</accession>
<organism evidence="3 4">
    <name type="scientific">Conger conger</name>
    <name type="common">Conger eel</name>
    <name type="synonym">Muraena conger</name>
    <dbReference type="NCBI Taxonomy" id="82655"/>
    <lineage>
        <taxon>Eukaryota</taxon>
        <taxon>Metazoa</taxon>
        <taxon>Chordata</taxon>
        <taxon>Craniata</taxon>
        <taxon>Vertebrata</taxon>
        <taxon>Euteleostomi</taxon>
        <taxon>Actinopterygii</taxon>
        <taxon>Neopterygii</taxon>
        <taxon>Teleostei</taxon>
        <taxon>Anguilliformes</taxon>
        <taxon>Congridae</taxon>
        <taxon>Conger</taxon>
    </lineage>
</organism>
<sequence length="569" mass="63444">MGLRAAVEYRNADAVTFCTPAAAAMCGREETSPPDASHGGARHVCALHERANPSLLQQAARRVSARVCDCQERRGCVTWRGSPEQGPAGTPQWTCSPPEETSPRYSPVLHVGRWEDELHKTFRVWLQTESALALNTPTEMAQNGGDLELPQRRLGGPKEQPNWKLADALSLEERKQRDREERLELLLWRKPLVTLHYFLLESLITLKDWTCRLCQQRATVLAVLLGLACFSFMYSVEGTHQKYVQRLEKKLLWCVYWLGLGVLSSVGLGTGLHTFLLYLGPHIASVTLAAYECSSVNFPEPPYPDQITCPQEEGAEGSISLWAIISKVRLEACMWGAGTAIGELPPYFMARAARLSGTEPDDEDYAEFEEMLEQAENAQATQRHGAEEAQAIGCLEVKGQHDIPTRAKLAVQKMVQKIGFFGILACASIPNPLFDLAGITCGHFLVPFWTFFGATLIGKAVIKMHIQKLFVIITFSRHIVEQMVSLIGAVPLLGASLQKPFREYLEAQRAKLHHQAGEGSPTGESWLSWLLEKVVIIMVCYFVCSVINSMAQSYAKRLQQKKYSEEKTK</sequence>
<feature type="transmembrane region" description="Helical" evidence="2">
    <location>
        <begin position="534"/>
        <end position="555"/>
    </location>
</feature>
<feature type="transmembrane region" description="Helical" evidence="2">
    <location>
        <begin position="256"/>
        <end position="279"/>
    </location>
</feature>
<keyword evidence="2" id="KW-0472">Membrane</keyword>
<evidence type="ECO:0000256" key="2">
    <source>
        <dbReference type="SAM" id="Phobius"/>
    </source>
</evidence>
<gene>
    <name evidence="3" type="ORF">COCON_G00075070</name>
</gene>
<reference evidence="3" key="1">
    <citation type="journal article" date="2023" name="Science">
        <title>Genome structures resolve the early diversification of teleost fishes.</title>
        <authorList>
            <person name="Parey E."/>
            <person name="Louis A."/>
            <person name="Montfort J."/>
            <person name="Bouchez O."/>
            <person name="Roques C."/>
            <person name="Iampietro C."/>
            <person name="Lluch J."/>
            <person name="Castinel A."/>
            <person name="Donnadieu C."/>
            <person name="Desvignes T."/>
            <person name="Floi Bucao C."/>
            <person name="Jouanno E."/>
            <person name="Wen M."/>
            <person name="Mejri S."/>
            <person name="Dirks R."/>
            <person name="Jansen H."/>
            <person name="Henkel C."/>
            <person name="Chen W.J."/>
            <person name="Zahm M."/>
            <person name="Cabau C."/>
            <person name="Klopp C."/>
            <person name="Thompson A.W."/>
            <person name="Robinson-Rechavi M."/>
            <person name="Braasch I."/>
            <person name="Lecointre G."/>
            <person name="Bobe J."/>
            <person name="Postlethwait J.H."/>
            <person name="Berthelot C."/>
            <person name="Roest Crollius H."/>
            <person name="Guiguen Y."/>
        </authorList>
    </citation>
    <scope>NUCLEOTIDE SEQUENCE</scope>
    <source>
        <strain evidence="3">Concon-B</strain>
    </source>
</reference>
<dbReference type="OrthoDB" id="2016540at2759"/>
<feature type="transmembrane region" description="Helical" evidence="2">
    <location>
        <begin position="218"/>
        <end position="236"/>
    </location>
</feature>
<keyword evidence="2" id="KW-1133">Transmembrane helix</keyword>
<keyword evidence="4" id="KW-1185">Reference proteome</keyword>
<feature type="transmembrane region" description="Helical" evidence="2">
    <location>
        <begin position="436"/>
        <end position="457"/>
    </location>
</feature>
<feature type="transmembrane region" description="Helical" evidence="2">
    <location>
        <begin position="414"/>
        <end position="430"/>
    </location>
</feature>
<protein>
    <recommendedName>
        <fullName evidence="5">Vacuole membrane protein 1</fullName>
    </recommendedName>
</protein>
<dbReference type="Proteomes" id="UP001152803">
    <property type="component" value="Unassembled WGS sequence"/>
</dbReference>
<evidence type="ECO:0008006" key="5">
    <source>
        <dbReference type="Google" id="ProtNLM"/>
    </source>
</evidence>
<evidence type="ECO:0000256" key="1">
    <source>
        <dbReference type="SAM" id="MobiDB-lite"/>
    </source>
</evidence>
<name>A0A9Q1DNJ3_CONCO</name>
<feature type="region of interest" description="Disordered" evidence="1">
    <location>
        <begin position="79"/>
        <end position="102"/>
    </location>
</feature>
<keyword evidence="2" id="KW-0812">Transmembrane</keyword>